<protein>
    <submittedName>
        <fullName evidence="1">Uncharacterized protein</fullName>
    </submittedName>
</protein>
<name>A0A1S8TX17_9CLOT</name>
<reference evidence="1 2" key="1">
    <citation type="submission" date="2016-05" db="EMBL/GenBank/DDBJ databases">
        <title>Microbial solvent formation.</title>
        <authorList>
            <person name="Poehlein A."/>
            <person name="Montoya Solano J.D."/>
            <person name="Flitsch S."/>
            <person name="Krabben P."/>
            <person name="Duerre P."/>
            <person name="Daniel R."/>
        </authorList>
    </citation>
    <scope>NUCLEOTIDE SEQUENCE [LARGE SCALE GENOMIC DNA]</scope>
    <source>
        <strain evidence="1 2">DSM 2619</strain>
    </source>
</reference>
<organism evidence="1 2">
    <name type="scientific">Clostridium puniceum</name>
    <dbReference type="NCBI Taxonomy" id="29367"/>
    <lineage>
        <taxon>Bacteria</taxon>
        <taxon>Bacillati</taxon>
        <taxon>Bacillota</taxon>
        <taxon>Clostridia</taxon>
        <taxon>Eubacteriales</taxon>
        <taxon>Clostridiaceae</taxon>
        <taxon>Clostridium</taxon>
    </lineage>
</organism>
<evidence type="ECO:0000313" key="2">
    <source>
        <dbReference type="Proteomes" id="UP000190890"/>
    </source>
</evidence>
<gene>
    <name evidence="1" type="ORF">CLPUN_06800</name>
</gene>
<accession>A0A1S8TX17</accession>
<dbReference type="EMBL" id="LZZM01000039">
    <property type="protein sequence ID" value="OOM81965.1"/>
    <property type="molecule type" value="Genomic_DNA"/>
</dbReference>
<sequence length="45" mass="5192">MSNNESEIFYIIGSIMTILANVPEITGHIKIKLQLNEFIKHHKIL</sequence>
<dbReference type="Proteomes" id="UP000190890">
    <property type="component" value="Unassembled WGS sequence"/>
</dbReference>
<dbReference type="AlphaFoldDB" id="A0A1S8TX17"/>
<comment type="caution">
    <text evidence="1">The sequence shown here is derived from an EMBL/GenBank/DDBJ whole genome shotgun (WGS) entry which is preliminary data.</text>
</comment>
<keyword evidence="2" id="KW-1185">Reference proteome</keyword>
<proteinExistence type="predicted"/>
<evidence type="ECO:0000313" key="1">
    <source>
        <dbReference type="EMBL" id="OOM81965.1"/>
    </source>
</evidence>
<dbReference type="RefSeq" id="WP_158078690.1">
    <property type="nucleotide sequence ID" value="NZ_LZZM01000039.1"/>
</dbReference>
<dbReference type="OrthoDB" id="9914761at2"/>